<dbReference type="EMBL" id="JAAXLS010000069">
    <property type="protein sequence ID" value="NKQ58892.1"/>
    <property type="molecule type" value="Genomic_DNA"/>
</dbReference>
<accession>A0ABX1JGH8</accession>
<evidence type="ECO:0000313" key="2">
    <source>
        <dbReference type="EMBL" id="NKQ58892.1"/>
    </source>
</evidence>
<dbReference type="Proteomes" id="UP000715441">
    <property type="component" value="Unassembled WGS sequence"/>
</dbReference>
<dbReference type="Pfam" id="PF22743">
    <property type="entry name" value="PspAA"/>
    <property type="match status" value="1"/>
</dbReference>
<keyword evidence="3" id="KW-1185">Reference proteome</keyword>
<dbReference type="RefSeq" id="WP_168523157.1">
    <property type="nucleotide sequence ID" value="NZ_JAAXLS010000069.1"/>
</dbReference>
<reference evidence="2 3" key="1">
    <citation type="submission" date="2020-04" db="EMBL/GenBank/DDBJ databases">
        <title>Novel species.</title>
        <authorList>
            <person name="Teo W.F.A."/>
            <person name="Lipun K."/>
            <person name="Srisuk N."/>
            <person name="Duangmal K."/>
        </authorList>
    </citation>
    <scope>NUCLEOTIDE SEQUENCE [LARGE SCALE GENOMIC DNA]</scope>
    <source>
        <strain evidence="2 3">K13G38</strain>
    </source>
</reference>
<evidence type="ECO:0000313" key="3">
    <source>
        <dbReference type="Proteomes" id="UP000715441"/>
    </source>
</evidence>
<feature type="domain" description="PspA-associated" evidence="1">
    <location>
        <begin position="1"/>
        <end position="92"/>
    </location>
</feature>
<gene>
    <name evidence="2" type="ORF">HFP15_39220</name>
</gene>
<sequence>MIARILGEGQFTLPDEHLDELNALDDALLAAVDHDDDAAFGEALRKLLAATRRFGTPLPADALIASEFVLPTEDSTVAQVRELLSDDGLIPG</sequence>
<comment type="caution">
    <text evidence="2">The sequence shown here is derived from an EMBL/GenBank/DDBJ whole genome shotgun (WGS) entry which is preliminary data.</text>
</comment>
<protein>
    <recommendedName>
        <fullName evidence="1">PspA-associated domain-containing protein</fullName>
    </recommendedName>
</protein>
<evidence type="ECO:0000259" key="1">
    <source>
        <dbReference type="Pfam" id="PF22743"/>
    </source>
</evidence>
<dbReference type="InterPro" id="IPR054437">
    <property type="entry name" value="PspA-assoc_dom"/>
</dbReference>
<organism evidence="2 3">
    <name type="scientific">Amycolatopsis acididurans</name>
    <dbReference type="NCBI Taxonomy" id="2724524"/>
    <lineage>
        <taxon>Bacteria</taxon>
        <taxon>Bacillati</taxon>
        <taxon>Actinomycetota</taxon>
        <taxon>Actinomycetes</taxon>
        <taxon>Pseudonocardiales</taxon>
        <taxon>Pseudonocardiaceae</taxon>
        <taxon>Amycolatopsis</taxon>
    </lineage>
</organism>
<proteinExistence type="predicted"/>
<name>A0ABX1JGH8_9PSEU</name>